<reference evidence="2" key="1">
    <citation type="submission" date="2022-07" db="EMBL/GenBank/DDBJ databases">
        <authorList>
            <person name="Macas J."/>
            <person name="Novak P."/>
            <person name="Neumann P."/>
        </authorList>
    </citation>
    <scope>NUCLEOTIDE SEQUENCE</scope>
</reference>
<keyword evidence="3" id="KW-1185">Reference proteome</keyword>
<comment type="caution">
    <text evidence="2">The sequence shown here is derived from an EMBL/GenBank/DDBJ whole genome shotgun (WGS) entry which is preliminary data.</text>
</comment>
<dbReference type="EMBL" id="CAMAPF010000012">
    <property type="protein sequence ID" value="CAH9066146.1"/>
    <property type="molecule type" value="Genomic_DNA"/>
</dbReference>
<evidence type="ECO:0000313" key="2">
    <source>
        <dbReference type="EMBL" id="CAH9066146.1"/>
    </source>
</evidence>
<organism evidence="2 3">
    <name type="scientific">Cuscuta epithymum</name>
    <dbReference type="NCBI Taxonomy" id="186058"/>
    <lineage>
        <taxon>Eukaryota</taxon>
        <taxon>Viridiplantae</taxon>
        <taxon>Streptophyta</taxon>
        <taxon>Embryophyta</taxon>
        <taxon>Tracheophyta</taxon>
        <taxon>Spermatophyta</taxon>
        <taxon>Magnoliopsida</taxon>
        <taxon>eudicotyledons</taxon>
        <taxon>Gunneridae</taxon>
        <taxon>Pentapetalae</taxon>
        <taxon>asterids</taxon>
        <taxon>lamiids</taxon>
        <taxon>Solanales</taxon>
        <taxon>Convolvulaceae</taxon>
        <taxon>Cuscuteae</taxon>
        <taxon>Cuscuta</taxon>
        <taxon>Cuscuta subgen. Cuscuta</taxon>
    </lineage>
</organism>
<dbReference type="AlphaFoldDB" id="A0AAV0C6N1"/>
<sequence>MQIHKIFVLFLALSSLIYPLSASSRNRHVKEIGREDKAHQAEALMEESEMVPILGAGEEFGLISKGRGRMDIEINDYQLAGPNERHSYSPPGGN</sequence>
<evidence type="ECO:0000313" key="3">
    <source>
        <dbReference type="Proteomes" id="UP001152523"/>
    </source>
</evidence>
<gene>
    <name evidence="2" type="ORF">CEPIT_LOCUS2376</name>
</gene>
<proteinExistence type="predicted"/>
<accession>A0AAV0C6N1</accession>
<feature type="signal peptide" evidence="1">
    <location>
        <begin position="1"/>
        <end position="22"/>
    </location>
</feature>
<name>A0AAV0C6N1_9ASTE</name>
<feature type="chain" id="PRO_5043347864" evidence="1">
    <location>
        <begin position="23"/>
        <end position="94"/>
    </location>
</feature>
<protein>
    <submittedName>
        <fullName evidence="2">Uncharacterized protein</fullName>
    </submittedName>
</protein>
<dbReference type="Proteomes" id="UP001152523">
    <property type="component" value="Unassembled WGS sequence"/>
</dbReference>
<keyword evidence="1" id="KW-0732">Signal</keyword>
<evidence type="ECO:0000256" key="1">
    <source>
        <dbReference type="SAM" id="SignalP"/>
    </source>
</evidence>